<dbReference type="Proteomes" id="UP000188728">
    <property type="component" value="Unassembled WGS sequence"/>
</dbReference>
<protein>
    <submittedName>
        <fullName evidence="2">GTP-binding protein</fullName>
    </submittedName>
</protein>
<proteinExistence type="predicted"/>
<reference evidence="2 3" key="1">
    <citation type="submission" date="2016-10" db="EMBL/GenBank/DDBJ databases">
        <title>Rodentibacter gen. nov. and new species.</title>
        <authorList>
            <person name="Christensen H."/>
        </authorList>
    </citation>
    <scope>NUCLEOTIDE SEQUENCE [LARGE SCALE GENOMIC DNA]</scope>
    <source>
        <strain evidence="2 3">H1983213011</strain>
    </source>
</reference>
<dbReference type="InterPro" id="IPR027417">
    <property type="entry name" value="P-loop_NTPase"/>
</dbReference>
<gene>
    <name evidence="2" type="ORF">BKK51_00880</name>
</gene>
<dbReference type="Gene3D" id="3.40.50.300">
    <property type="entry name" value="P-loop containing nucleotide triphosphate hydrolases"/>
    <property type="match status" value="1"/>
</dbReference>
<dbReference type="GO" id="GO:0030488">
    <property type="term" value="P:tRNA methylation"/>
    <property type="evidence" value="ECO:0007669"/>
    <property type="project" value="TreeGrafter"/>
</dbReference>
<dbReference type="Pfam" id="PF01926">
    <property type="entry name" value="MMR_HSR1"/>
    <property type="match status" value="1"/>
</dbReference>
<evidence type="ECO:0000313" key="3">
    <source>
        <dbReference type="Proteomes" id="UP000188728"/>
    </source>
</evidence>
<dbReference type="PANTHER" id="PTHR42714:SF2">
    <property type="entry name" value="TRNA MODIFICATION GTPASE GTPBP3, MITOCHONDRIAL"/>
    <property type="match status" value="1"/>
</dbReference>
<name>A0A1V3IYI4_9PAST</name>
<dbReference type="EMBL" id="MLHK01000005">
    <property type="protein sequence ID" value="OOF47096.1"/>
    <property type="molecule type" value="Genomic_DNA"/>
</dbReference>
<organism evidence="2 3">
    <name type="scientific">Rodentibacter trehalosifermentans</name>
    <dbReference type="NCBI Taxonomy" id="1908263"/>
    <lineage>
        <taxon>Bacteria</taxon>
        <taxon>Pseudomonadati</taxon>
        <taxon>Pseudomonadota</taxon>
        <taxon>Gammaproteobacteria</taxon>
        <taxon>Pasteurellales</taxon>
        <taxon>Pasteurellaceae</taxon>
        <taxon>Rodentibacter</taxon>
    </lineage>
</organism>
<feature type="domain" description="G" evidence="1">
    <location>
        <begin position="39"/>
        <end position="153"/>
    </location>
</feature>
<accession>A0A1V3IYI4</accession>
<dbReference type="SUPFAM" id="SSF52540">
    <property type="entry name" value="P-loop containing nucleoside triphosphate hydrolases"/>
    <property type="match status" value="1"/>
</dbReference>
<sequence length="302" mass="34504">MSNQSQMNQNLEQLLDKLPSEIRTELKQKLTGVLFYTPKIGVMGKSGAGKSSLINALIGKNACKTGGVGGCTREFQEEKINLSGREIIFMDLPGIAENTTYNDDYERLYASKIKDLDLILWVIKVDDRANVNDQKFYQDLIQYYKKERILFVLSQADKAEPTREFDRTRWLPSPKQLDTIEQNRKRLKDNFNVPLDDVIAVSCDYYNGKFDRWNIENLATTIIKKLPAEAKTSMYAVMPEENRTSASKKAAKSAFREVADSIYDTVVDMVPLPTPIKTGLKAVKNKVLDWAEDAWDKFTSWF</sequence>
<dbReference type="AlphaFoldDB" id="A0A1V3IYI4"/>
<dbReference type="PANTHER" id="PTHR42714">
    <property type="entry name" value="TRNA MODIFICATION GTPASE GTPBP3"/>
    <property type="match status" value="1"/>
</dbReference>
<dbReference type="InterPro" id="IPR005225">
    <property type="entry name" value="Small_GTP-bd"/>
</dbReference>
<dbReference type="GO" id="GO:0002098">
    <property type="term" value="P:tRNA wobble uridine modification"/>
    <property type="evidence" value="ECO:0007669"/>
    <property type="project" value="TreeGrafter"/>
</dbReference>
<evidence type="ECO:0000313" key="2">
    <source>
        <dbReference type="EMBL" id="OOF47096.1"/>
    </source>
</evidence>
<dbReference type="InterPro" id="IPR006073">
    <property type="entry name" value="GTP-bd"/>
</dbReference>
<dbReference type="GO" id="GO:0005829">
    <property type="term" value="C:cytosol"/>
    <property type="evidence" value="ECO:0007669"/>
    <property type="project" value="TreeGrafter"/>
</dbReference>
<comment type="caution">
    <text evidence="2">The sequence shown here is derived from an EMBL/GenBank/DDBJ whole genome shotgun (WGS) entry which is preliminary data.</text>
</comment>
<dbReference type="RefSeq" id="WP_077473537.1">
    <property type="nucleotide sequence ID" value="NZ_MLHK01000005.1"/>
</dbReference>
<dbReference type="NCBIfam" id="TIGR00231">
    <property type="entry name" value="small_GTP"/>
    <property type="match status" value="1"/>
</dbReference>
<dbReference type="GO" id="GO:0005525">
    <property type="term" value="F:GTP binding"/>
    <property type="evidence" value="ECO:0007669"/>
    <property type="project" value="InterPro"/>
</dbReference>
<dbReference type="PRINTS" id="PR00326">
    <property type="entry name" value="GTP1OBG"/>
</dbReference>
<evidence type="ECO:0000259" key="1">
    <source>
        <dbReference type="Pfam" id="PF01926"/>
    </source>
</evidence>